<keyword evidence="4" id="KW-1185">Reference proteome</keyword>
<dbReference type="Pfam" id="PF00004">
    <property type="entry name" value="AAA"/>
    <property type="match status" value="1"/>
</dbReference>
<dbReference type="SUPFAM" id="SSF52540">
    <property type="entry name" value="P-loop containing nucleoside triphosphate hydrolases"/>
    <property type="match status" value="1"/>
</dbReference>
<dbReference type="InterPro" id="IPR002789">
    <property type="entry name" value="HerA_central"/>
</dbReference>
<dbReference type="InterPro" id="IPR003959">
    <property type="entry name" value="ATPase_AAA_core"/>
</dbReference>
<gene>
    <name evidence="3" type="ORF">GCM10009668_24060</name>
</gene>
<dbReference type="Proteomes" id="UP001501581">
    <property type="component" value="Unassembled WGS sequence"/>
</dbReference>
<evidence type="ECO:0000313" key="3">
    <source>
        <dbReference type="EMBL" id="GAA1104120.1"/>
    </source>
</evidence>
<dbReference type="PANTHER" id="PTHR42957:SF1">
    <property type="entry name" value="HELICASE MJ1565-RELATED"/>
    <property type="match status" value="1"/>
</dbReference>
<evidence type="ECO:0000313" key="4">
    <source>
        <dbReference type="Proteomes" id="UP001501581"/>
    </source>
</evidence>
<feature type="domain" description="Helicase HerA central" evidence="2">
    <location>
        <begin position="23"/>
        <end position="150"/>
    </location>
</feature>
<proteinExistence type="predicted"/>
<evidence type="ECO:0000259" key="2">
    <source>
        <dbReference type="Pfam" id="PF01935"/>
    </source>
</evidence>
<dbReference type="PANTHER" id="PTHR42957">
    <property type="entry name" value="HELICASE MJ1565-RELATED"/>
    <property type="match status" value="1"/>
</dbReference>
<dbReference type="InterPro" id="IPR027417">
    <property type="entry name" value="P-loop_NTPase"/>
</dbReference>
<feature type="domain" description="ATPase AAA-type core" evidence="1">
    <location>
        <begin position="233"/>
        <end position="308"/>
    </location>
</feature>
<dbReference type="Gene3D" id="3.40.50.300">
    <property type="entry name" value="P-loop containing nucleotide triphosphate hydrolases"/>
    <property type="match status" value="2"/>
</dbReference>
<accession>A0ABP4EGM8</accession>
<dbReference type="InterPro" id="IPR008571">
    <property type="entry name" value="HerA-like"/>
</dbReference>
<comment type="caution">
    <text evidence="3">The sequence shown here is derived from an EMBL/GenBank/DDBJ whole genome shotgun (WGS) entry which is preliminary data.</text>
</comment>
<evidence type="ECO:0008006" key="5">
    <source>
        <dbReference type="Google" id="ProtNLM"/>
    </source>
</evidence>
<evidence type="ECO:0000259" key="1">
    <source>
        <dbReference type="Pfam" id="PF00004"/>
    </source>
</evidence>
<organism evidence="3 4">
    <name type="scientific">Nocardioides dubius</name>
    <dbReference type="NCBI Taxonomy" id="317019"/>
    <lineage>
        <taxon>Bacteria</taxon>
        <taxon>Bacillati</taxon>
        <taxon>Actinomycetota</taxon>
        <taxon>Actinomycetes</taxon>
        <taxon>Propionibacteriales</taxon>
        <taxon>Nocardioidaceae</taxon>
        <taxon>Nocardioides</taxon>
    </lineage>
</organism>
<dbReference type="Pfam" id="PF01935">
    <property type="entry name" value="DUF87"/>
    <property type="match status" value="1"/>
</dbReference>
<sequence length="380" mass="41166">MSAGAFPRHPTAPGALMPKLPLHIGHDLETGDPFLLDGAKFNRHTFWCGQSGSGKTYALGVILEQLLLDTGLPLLVLDPNSDYVHLGTPREDAAPDAAQRLTACDVRVFGAREKDGAALRVRLTELDLPARAAVLRLDPVEDAEEYQVLRELDAAYGGQDGAEMMRSLISSAEPARQRLARRIQNLAVDDWDVWARGGTGVEATVMQRPDAMVLDLGGFRFAEEPAAAALAVLDRLWQSRAERSPVLIVIDEAHNICPAEPTTPLQRAIVDRLIQIAAEGRKYGLWLLLSTQRPSKIHPQVLSQCDNLALMRTNSPADLDHIGRFFGATPRHLLDTAPTAAQGQVLFSGGFVAEPRRAQMGVRLTPEGGSDVAVPPTRGA</sequence>
<dbReference type="EMBL" id="BAAALG010000009">
    <property type="protein sequence ID" value="GAA1104120.1"/>
    <property type="molecule type" value="Genomic_DNA"/>
</dbReference>
<name>A0ABP4EGM8_9ACTN</name>
<reference evidence="4" key="1">
    <citation type="journal article" date="2019" name="Int. J. Syst. Evol. Microbiol.">
        <title>The Global Catalogue of Microorganisms (GCM) 10K type strain sequencing project: providing services to taxonomists for standard genome sequencing and annotation.</title>
        <authorList>
            <consortium name="The Broad Institute Genomics Platform"/>
            <consortium name="The Broad Institute Genome Sequencing Center for Infectious Disease"/>
            <person name="Wu L."/>
            <person name="Ma J."/>
        </authorList>
    </citation>
    <scope>NUCLEOTIDE SEQUENCE [LARGE SCALE GENOMIC DNA]</scope>
    <source>
        <strain evidence="4">JCM 13008</strain>
    </source>
</reference>
<protein>
    <recommendedName>
        <fullName evidence="5">Helicase HerA central domain-containing protein</fullName>
    </recommendedName>
</protein>